<dbReference type="Pfam" id="PF15165">
    <property type="entry name" value="REC114-like"/>
    <property type="match status" value="2"/>
</dbReference>
<dbReference type="AlphaFoldDB" id="A0A401SBZ3"/>
<proteinExistence type="predicted"/>
<name>A0A401SBZ3_CHIPU</name>
<dbReference type="OrthoDB" id="6479200at2759"/>
<reference evidence="2 3" key="1">
    <citation type="journal article" date="2018" name="Nat. Ecol. Evol.">
        <title>Shark genomes provide insights into elasmobranch evolution and the origin of vertebrates.</title>
        <authorList>
            <person name="Hara Y"/>
            <person name="Yamaguchi K"/>
            <person name="Onimaru K"/>
            <person name="Kadota M"/>
            <person name="Koyanagi M"/>
            <person name="Keeley SD"/>
            <person name="Tatsumi K"/>
            <person name="Tanaka K"/>
            <person name="Motone F"/>
            <person name="Kageyama Y"/>
            <person name="Nozu R"/>
            <person name="Adachi N"/>
            <person name="Nishimura O"/>
            <person name="Nakagawa R"/>
            <person name="Tanegashima C"/>
            <person name="Kiyatake I"/>
            <person name="Matsumoto R"/>
            <person name="Murakumo K"/>
            <person name="Nishida K"/>
            <person name="Terakita A"/>
            <person name="Kuratani S"/>
            <person name="Sato K"/>
            <person name="Hyodo S Kuraku.S."/>
        </authorList>
    </citation>
    <scope>NUCLEOTIDE SEQUENCE [LARGE SCALE GENOMIC DNA]</scope>
</reference>
<keyword evidence="3" id="KW-1185">Reference proteome</keyword>
<dbReference type="PANTHER" id="PTHR34921:SF1">
    <property type="entry name" value="MEIOTIC RECOMBINATION PROTEIN REC114"/>
    <property type="match status" value="1"/>
</dbReference>
<evidence type="ECO:0000256" key="1">
    <source>
        <dbReference type="SAM" id="MobiDB-lite"/>
    </source>
</evidence>
<sequence>MAAARPAGQLLESESGLGGGPGLEREQPPAHSQPQADLPHIQWPLKRYGRFVPPGGGQKTWEVFESDPEKGLLLLTIVQSGHFLISRGGSPVIDLMPLIFQEGFSLIEAHKWWKAVRRADCLLFGSKVKNESRMFRVQFSGNSHEQALEHCTNCVQKLLQYINVQNPNGQNLNQALQLSQATNIGCSGSLEPESMLGATSPQLPVAYQQSTLTTEELGPFLRLCLLDQSFPAFVEQVEQELKKLID</sequence>
<evidence type="ECO:0000313" key="2">
    <source>
        <dbReference type="EMBL" id="GCC27880.1"/>
    </source>
</evidence>
<evidence type="ECO:0008006" key="4">
    <source>
        <dbReference type="Google" id="ProtNLM"/>
    </source>
</evidence>
<protein>
    <recommendedName>
        <fullName evidence="4">REC114 meiotic recombination protein</fullName>
    </recommendedName>
</protein>
<organism evidence="2 3">
    <name type="scientific">Chiloscyllium punctatum</name>
    <name type="common">Brownbanded bambooshark</name>
    <name type="synonym">Hemiscyllium punctatum</name>
    <dbReference type="NCBI Taxonomy" id="137246"/>
    <lineage>
        <taxon>Eukaryota</taxon>
        <taxon>Metazoa</taxon>
        <taxon>Chordata</taxon>
        <taxon>Craniata</taxon>
        <taxon>Vertebrata</taxon>
        <taxon>Chondrichthyes</taxon>
        <taxon>Elasmobranchii</taxon>
        <taxon>Galeomorphii</taxon>
        <taxon>Galeoidea</taxon>
        <taxon>Orectolobiformes</taxon>
        <taxon>Hemiscylliidae</taxon>
        <taxon>Chiloscyllium</taxon>
    </lineage>
</organism>
<dbReference type="PANTHER" id="PTHR34921">
    <property type="entry name" value="MEIOTIC RECOMBINATION PROTEIN REC114"/>
    <property type="match status" value="1"/>
</dbReference>
<evidence type="ECO:0000313" key="3">
    <source>
        <dbReference type="Proteomes" id="UP000287033"/>
    </source>
</evidence>
<dbReference type="EMBL" id="BEZZ01000181">
    <property type="protein sequence ID" value="GCC27880.1"/>
    <property type="molecule type" value="Genomic_DNA"/>
</dbReference>
<dbReference type="STRING" id="137246.A0A401SBZ3"/>
<feature type="region of interest" description="Disordered" evidence="1">
    <location>
        <begin position="1"/>
        <end position="37"/>
    </location>
</feature>
<dbReference type="Proteomes" id="UP000287033">
    <property type="component" value="Unassembled WGS sequence"/>
</dbReference>
<comment type="caution">
    <text evidence="2">The sequence shown here is derived from an EMBL/GenBank/DDBJ whole genome shotgun (WGS) entry which is preliminary data.</text>
</comment>
<gene>
    <name evidence="2" type="ORF">chiPu_0006306</name>
</gene>
<dbReference type="OMA" id="SISHECV"/>
<dbReference type="InterPro" id="IPR029168">
    <property type="entry name" value="REC114L"/>
</dbReference>
<accession>A0A401SBZ3</accession>